<evidence type="ECO:0000313" key="4">
    <source>
        <dbReference type="Proteomes" id="UP001596023"/>
    </source>
</evidence>
<dbReference type="RefSeq" id="WP_379993651.1">
    <property type="nucleotide sequence ID" value="NZ_JBHSGN010000011.1"/>
</dbReference>
<gene>
    <name evidence="3" type="ORF">ACFO6W_02105</name>
</gene>
<name>A0ABV9KRM1_9BACT</name>
<dbReference type="InterPro" id="IPR040580">
    <property type="entry name" value="DUF5627"/>
</dbReference>
<sequence length="337" mass="37705">MKKYLLILIIISGIFTSCKNGDWEFPDYDYTAVYFAYQTPVRTIVIGEDVYDTSLDNEHKCQIMATMGGVYENKKDVEIGFRIDNALCNGLTFDGGAEVKPMPSNYYTLSSTGKIVIKKGEILGGVVVQLTDAFFADPLAVKNTYVIPLVMTDVKNVDKILTGTPLANTPNRVRAEDWDVLPKDYILYAIKYINKYHANYLRRGKDVITGDKNETVIRHKEYVEKDEVVSTHTRSLNMVELPLRITDAAGDLLDCTLLLSFDDSGKCTVSSGSEGVTMSGSGQYVVKGEKRSWGDKDRDAIYLSYNINFGKMQVSTVDTLVIRDRGVKPETFKPVLK</sequence>
<protein>
    <submittedName>
        <fullName evidence="3">DUF5627 domain-containing protein</fullName>
    </submittedName>
</protein>
<proteinExistence type="predicted"/>
<reference evidence="4" key="1">
    <citation type="journal article" date="2019" name="Int. J. Syst. Evol. Microbiol.">
        <title>The Global Catalogue of Microorganisms (GCM) 10K type strain sequencing project: providing services to taxonomists for standard genome sequencing and annotation.</title>
        <authorList>
            <consortium name="The Broad Institute Genomics Platform"/>
            <consortium name="The Broad Institute Genome Sequencing Center for Infectious Disease"/>
            <person name="Wu L."/>
            <person name="Ma J."/>
        </authorList>
    </citation>
    <scope>NUCLEOTIDE SEQUENCE [LARGE SCALE GENOMIC DNA]</scope>
    <source>
        <strain evidence="4">CCUG 66188</strain>
    </source>
</reference>
<feature type="domain" description="DUF5627" evidence="2">
    <location>
        <begin position="195"/>
        <end position="326"/>
    </location>
</feature>
<keyword evidence="4" id="KW-1185">Reference proteome</keyword>
<dbReference type="Gene3D" id="2.60.40.1740">
    <property type="entry name" value="hypothetical protein (bacova_03559)"/>
    <property type="match status" value="1"/>
</dbReference>
<dbReference type="Proteomes" id="UP001596023">
    <property type="component" value="Unassembled WGS sequence"/>
</dbReference>
<dbReference type="Gene3D" id="2.40.128.420">
    <property type="match status" value="1"/>
</dbReference>
<dbReference type="Pfam" id="PF08522">
    <property type="entry name" value="BT_3987-like_N"/>
    <property type="match status" value="1"/>
</dbReference>
<evidence type="ECO:0000259" key="2">
    <source>
        <dbReference type="Pfam" id="PF18620"/>
    </source>
</evidence>
<evidence type="ECO:0000313" key="3">
    <source>
        <dbReference type="EMBL" id="MFC4672479.1"/>
    </source>
</evidence>
<accession>A0ABV9KRM1</accession>
<dbReference type="EMBL" id="JBHSGN010000011">
    <property type="protein sequence ID" value="MFC4672479.1"/>
    <property type="molecule type" value="Genomic_DNA"/>
</dbReference>
<dbReference type="InterPro" id="IPR013728">
    <property type="entry name" value="BT_3987-like_N"/>
</dbReference>
<organism evidence="3 4">
    <name type="scientific">Dysgonomonas termitidis</name>
    <dbReference type="NCBI Taxonomy" id="1516126"/>
    <lineage>
        <taxon>Bacteria</taxon>
        <taxon>Pseudomonadati</taxon>
        <taxon>Bacteroidota</taxon>
        <taxon>Bacteroidia</taxon>
        <taxon>Bacteroidales</taxon>
        <taxon>Dysgonomonadaceae</taxon>
        <taxon>Dysgonomonas</taxon>
    </lineage>
</organism>
<dbReference type="Pfam" id="PF18620">
    <property type="entry name" value="DUF5627"/>
    <property type="match status" value="1"/>
</dbReference>
<feature type="domain" description="BT-3987-like N-terminal" evidence="1">
    <location>
        <begin position="29"/>
        <end position="157"/>
    </location>
</feature>
<evidence type="ECO:0000259" key="1">
    <source>
        <dbReference type="Pfam" id="PF08522"/>
    </source>
</evidence>
<comment type="caution">
    <text evidence="3">The sequence shown here is derived from an EMBL/GenBank/DDBJ whole genome shotgun (WGS) entry which is preliminary data.</text>
</comment>
<dbReference type="PROSITE" id="PS51257">
    <property type="entry name" value="PROKAR_LIPOPROTEIN"/>
    <property type="match status" value="1"/>
</dbReference>